<keyword evidence="12 13" id="KW-0472">Membrane</keyword>
<reference evidence="15 16" key="1">
    <citation type="submission" date="2018-08" db="EMBL/GenBank/DDBJ databases">
        <title>Fibrisoma montanum sp. nov., isolated from Danxia mountain soil.</title>
        <authorList>
            <person name="Huang Y."/>
        </authorList>
    </citation>
    <scope>NUCLEOTIDE SEQUENCE [LARGE SCALE GENOMIC DNA]</scope>
    <source>
        <strain evidence="15 16">HYT19</strain>
    </source>
</reference>
<keyword evidence="6 13" id="KW-0812">Transmembrane</keyword>
<evidence type="ECO:0000256" key="11">
    <source>
        <dbReference type="ARBA" id="ARBA00023065"/>
    </source>
</evidence>
<dbReference type="GO" id="GO:0005524">
    <property type="term" value="F:ATP binding"/>
    <property type="evidence" value="ECO:0007669"/>
    <property type="project" value="InterPro"/>
</dbReference>
<evidence type="ECO:0000256" key="12">
    <source>
        <dbReference type="ARBA" id="ARBA00023136"/>
    </source>
</evidence>
<dbReference type="AlphaFoldDB" id="A0A418LWV6"/>
<feature type="domain" description="P-type ATPase A" evidence="14">
    <location>
        <begin position="25"/>
        <end position="108"/>
    </location>
</feature>
<protein>
    <submittedName>
        <fullName evidence="15">HAD family hydrolase</fullName>
    </submittedName>
</protein>
<dbReference type="SUPFAM" id="SSF81665">
    <property type="entry name" value="Calcium ATPase, transmembrane domain M"/>
    <property type="match status" value="1"/>
</dbReference>
<dbReference type="InterPro" id="IPR023298">
    <property type="entry name" value="ATPase_P-typ_TM_dom_sf"/>
</dbReference>
<keyword evidence="11" id="KW-0406">Ion transport</keyword>
<accession>A0A418LWV6</accession>
<evidence type="ECO:0000259" key="14">
    <source>
        <dbReference type="Pfam" id="PF00122"/>
    </source>
</evidence>
<dbReference type="PROSITE" id="PS00154">
    <property type="entry name" value="ATPASE_E1_E2"/>
    <property type="match status" value="1"/>
</dbReference>
<keyword evidence="7" id="KW-0479">Metal-binding</keyword>
<keyword evidence="8" id="KW-0460">Magnesium</keyword>
<evidence type="ECO:0000256" key="9">
    <source>
        <dbReference type="ARBA" id="ARBA00022967"/>
    </source>
</evidence>
<feature type="transmembrane region" description="Helical" evidence="13">
    <location>
        <begin position="477"/>
        <end position="497"/>
    </location>
</feature>
<dbReference type="InterPro" id="IPR001757">
    <property type="entry name" value="P_typ_ATPase"/>
</dbReference>
<dbReference type="GO" id="GO:0005886">
    <property type="term" value="C:plasma membrane"/>
    <property type="evidence" value="ECO:0007669"/>
    <property type="project" value="UniProtKB-SubCell"/>
</dbReference>
<dbReference type="InterPro" id="IPR036412">
    <property type="entry name" value="HAD-like_sf"/>
</dbReference>
<comment type="subcellular location">
    <subcellularLocation>
        <location evidence="1">Cell membrane</location>
        <topology evidence="1">Multi-pass membrane protein</topology>
    </subcellularLocation>
</comment>
<dbReference type="OrthoDB" id="909834at2"/>
<dbReference type="SUPFAM" id="SSF56784">
    <property type="entry name" value="HAD-like"/>
    <property type="match status" value="1"/>
</dbReference>
<keyword evidence="3" id="KW-0813">Transport</keyword>
<evidence type="ECO:0000313" key="16">
    <source>
        <dbReference type="Proteomes" id="UP000283523"/>
    </source>
</evidence>
<dbReference type="GO" id="GO:0055070">
    <property type="term" value="P:copper ion homeostasis"/>
    <property type="evidence" value="ECO:0007669"/>
    <property type="project" value="TreeGrafter"/>
</dbReference>
<dbReference type="Proteomes" id="UP000283523">
    <property type="component" value="Unassembled WGS sequence"/>
</dbReference>
<evidence type="ECO:0000256" key="6">
    <source>
        <dbReference type="ARBA" id="ARBA00022692"/>
    </source>
</evidence>
<evidence type="ECO:0000256" key="2">
    <source>
        <dbReference type="ARBA" id="ARBA00006024"/>
    </source>
</evidence>
<comment type="similarity">
    <text evidence="2">Belongs to the cation transport ATPase (P-type) (TC 3.A.3) family. Type IB subfamily.</text>
</comment>
<evidence type="ECO:0000256" key="4">
    <source>
        <dbReference type="ARBA" id="ARBA00022475"/>
    </source>
</evidence>
<dbReference type="Gene3D" id="3.40.1110.10">
    <property type="entry name" value="Calcium-transporting ATPase, cytoplasmic domain N"/>
    <property type="match status" value="1"/>
</dbReference>
<keyword evidence="10 13" id="KW-1133">Transmembrane helix</keyword>
<evidence type="ECO:0000256" key="7">
    <source>
        <dbReference type="ARBA" id="ARBA00022723"/>
    </source>
</evidence>
<proteinExistence type="inferred from homology"/>
<dbReference type="PANTHER" id="PTHR43520">
    <property type="entry name" value="ATP7, ISOFORM B"/>
    <property type="match status" value="1"/>
</dbReference>
<evidence type="ECO:0000256" key="1">
    <source>
        <dbReference type="ARBA" id="ARBA00004651"/>
    </source>
</evidence>
<dbReference type="NCBIfam" id="TIGR01494">
    <property type="entry name" value="ATPase_P-type"/>
    <property type="match status" value="1"/>
</dbReference>
<dbReference type="Gene3D" id="3.40.50.1000">
    <property type="entry name" value="HAD superfamily/HAD-like"/>
    <property type="match status" value="1"/>
</dbReference>
<dbReference type="InterPro" id="IPR059000">
    <property type="entry name" value="ATPase_P-type_domA"/>
</dbReference>
<comment type="caution">
    <text evidence="15">The sequence shown here is derived from an EMBL/GenBank/DDBJ whole genome shotgun (WGS) entry which is preliminary data.</text>
</comment>
<dbReference type="Gene3D" id="1.20.1110.10">
    <property type="entry name" value="Calcium-transporting ATPase, transmembrane domain"/>
    <property type="match status" value="1"/>
</dbReference>
<dbReference type="SUPFAM" id="SSF81653">
    <property type="entry name" value="Calcium ATPase, transduction domain A"/>
    <property type="match status" value="1"/>
</dbReference>
<keyword evidence="5" id="KW-0597">Phosphoprotein</keyword>
<dbReference type="Pfam" id="PF00122">
    <property type="entry name" value="E1-E2_ATPase"/>
    <property type="match status" value="1"/>
</dbReference>
<evidence type="ECO:0000256" key="8">
    <source>
        <dbReference type="ARBA" id="ARBA00022842"/>
    </source>
</evidence>
<evidence type="ECO:0000256" key="5">
    <source>
        <dbReference type="ARBA" id="ARBA00022553"/>
    </source>
</evidence>
<dbReference type="GO" id="GO:0043682">
    <property type="term" value="F:P-type divalent copper transporter activity"/>
    <property type="evidence" value="ECO:0007669"/>
    <property type="project" value="TreeGrafter"/>
</dbReference>
<dbReference type="EMBL" id="QXED01000016">
    <property type="protein sequence ID" value="RIV17737.1"/>
    <property type="molecule type" value="Genomic_DNA"/>
</dbReference>
<keyword evidence="4" id="KW-1003">Cell membrane</keyword>
<evidence type="ECO:0000313" key="15">
    <source>
        <dbReference type="EMBL" id="RIV17737.1"/>
    </source>
</evidence>
<dbReference type="InterPro" id="IPR023299">
    <property type="entry name" value="ATPase_P-typ_cyto_dom_N"/>
</dbReference>
<dbReference type="Gene3D" id="2.70.150.10">
    <property type="entry name" value="Calcium-transporting ATPase, cytoplasmic transduction domain A"/>
    <property type="match status" value="1"/>
</dbReference>
<name>A0A418LWV6_9BACT</name>
<organism evidence="15 16">
    <name type="scientific">Fibrisoma montanum</name>
    <dbReference type="NCBI Taxonomy" id="2305895"/>
    <lineage>
        <taxon>Bacteria</taxon>
        <taxon>Pseudomonadati</taxon>
        <taxon>Bacteroidota</taxon>
        <taxon>Cytophagia</taxon>
        <taxon>Cytophagales</taxon>
        <taxon>Spirosomataceae</taxon>
        <taxon>Fibrisoma</taxon>
    </lineage>
</organism>
<feature type="transmembrane region" description="Helical" evidence="13">
    <location>
        <begin position="451"/>
        <end position="471"/>
    </location>
</feature>
<dbReference type="PRINTS" id="PR00119">
    <property type="entry name" value="CATATPASE"/>
</dbReference>
<dbReference type="RefSeq" id="WP_119671703.1">
    <property type="nucleotide sequence ID" value="NZ_QXED01000016.1"/>
</dbReference>
<dbReference type="Pfam" id="PF00702">
    <property type="entry name" value="Hydrolase"/>
    <property type="match status" value="1"/>
</dbReference>
<dbReference type="GO" id="GO:0016887">
    <property type="term" value="F:ATP hydrolysis activity"/>
    <property type="evidence" value="ECO:0007669"/>
    <property type="project" value="InterPro"/>
</dbReference>
<dbReference type="InterPro" id="IPR023214">
    <property type="entry name" value="HAD_sf"/>
</dbReference>
<dbReference type="GO" id="GO:0005507">
    <property type="term" value="F:copper ion binding"/>
    <property type="evidence" value="ECO:0007669"/>
    <property type="project" value="TreeGrafter"/>
</dbReference>
<keyword evidence="15" id="KW-0378">Hydrolase</keyword>
<gene>
    <name evidence="15" type="ORF">DYU11_31340</name>
</gene>
<dbReference type="PANTHER" id="PTHR43520:SF5">
    <property type="entry name" value="CATION-TRANSPORTING P-TYPE ATPASE-RELATED"/>
    <property type="match status" value="1"/>
</dbReference>
<evidence type="ECO:0000256" key="13">
    <source>
        <dbReference type="SAM" id="Phobius"/>
    </source>
</evidence>
<feature type="transmembrane region" description="Helical" evidence="13">
    <location>
        <begin position="161"/>
        <end position="186"/>
    </location>
</feature>
<evidence type="ECO:0000256" key="3">
    <source>
        <dbReference type="ARBA" id="ARBA00022448"/>
    </source>
</evidence>
<keyword evidence="16" id="KW-1185">Reference proteome</keyword>
<evidence type="ECO:0000256" key="10">
    <source>
        <dbReference type="ARBA" id="ARBA00022989"/>
    </source>
</evidence>
<feature type="non-terminal residue" evidence="15">
    <location>
        <position position="1"/>
    </location>
</feature>
<dbReference type="InterPro" id="IPR018303">
    <property type="entry name" value="ATPase_P-typ_P_site"/>
</dbReference>
<dbReference type="InterPro" id="IPR008250">
    <property type="entry name" value="ATPase_P-typ_transduc_dom_A_sf"/>
</dbReference>
<feature type="transmembrane region" description="Helical" evidence="13">
    <location>
        <begin position="131"/>
        <end position="149"/>
    </location>
</feature>
<sequence length="515" mass="55884">PSPPATSAPHPLPFAPCPTPITPREEIVPVTELRKGDRIRIRHGELIPADGILYTGTGSIDYSFVTGESTPEHKEPGTLLYAGGKQVGEAIELEVVRDVSQSYLTQLWNNDVFRKEAPSRMQTFADAVGKYFTRTVLILAVLVGAYWYVVDPEKALNASTAVLIVACPCVLSLSYPFALGTGMRLLGKLRFYLKNADVIEQMAACDTLVFDKTGTLTATARTEPTESFSFGLDSFERSLIASVAQQSAHPLSRRLVAYLAEAAPRPVSRFVETPGQGIDAYVSGIRVRLGARSFVDPAGSLSDQTSAGAAVYISIDGIPMGSFHFPNQYRPGVASLLNELRQTYELYLLSGDTDTARAELTEWFATDDHLVFQCRPPEKLAFIQQLQAKGRRVVMIGDGLNDAGALKQADVGIAVSEDTVQFTPSSDAILDASSLTRLPGFLRYSRFAMRLIRFSFCISLLYNGVGLWFAVAGNLSPVVAAILMPLSSATMLLIATIGMRGWAGRLLADQGDTRQ</sequence>
<keyword evidence="9" id="KW-1278">Translocase</keyword>